<evidence type="ECO:0000256" key="7">
    <source>
        <dbReference type="ARBA" id="ARBA00022958"/>
    </source>
</evidence>
<evidence type="ECO:0000313" key="14">
    <source>
        <dbReference type="EMBL" id="BBF70969.1"/>
    </source>
</evidence>
<keyword evidence="8 13" id="KW-1133">Transmembrane helix</keyword>
<sequence length="231" mass="25406">MTRAGDRVDPEEAPRLDAHQGDGVVRATTRMEAFADAVFAIAFTIPVVEVVIPHADKFYGAKLLELWPTYLGYGLSALVVGIYWVNHHFVGAIYRTAGHRFLLATLLFLAAVGFIAVPTRAFAENILDQDARIAGAHFYVCALSFASLCWWLKWRVGIAQGEIDERLEAGYVRRLNGRYAVATLLMTAAIPLVFVRWEAGLALAGIVTLSSLRTPETPQYRNASPEIEGEG</sequence>
<gene>
    <name evidence="14" type="ORF">SBA_ch1_31690</name>
</gene>
<keyword evidence="4" id="KW-0633">Potassium transport</keyword>
<evidence type="ECO:0000256" key="12">
    <source>
        <dbReference type="ARBA" id="ARBA00034430"/>
    </source>
</evidence>
<evidence type="ECO:0000256" key="8">
    <source>
        <dbReference type="ARBA" id="ARBA00022989"/>
    </source>
</evidence>
<keyword evidence="10 13" id="KW-0472">Membrane</keyword>
<comment type="catalytic activity">
    <reaction evidence="12">
        <text>K(+)(in) = K(+)(out)</text>
        <dbReference type="Rhea" id="RHEA:29463"/>
        <dbReference type="ChEBI" id="CHEBI:29103"/>
    </reaction>
</comment>
<evidence type="ECO:0000256" key="6">
    <source>
        <dbReference type="ARBA" id="ARBA00022826"/>
    </source>
</evidence>
<dbReference type="InterPro" id="IPR010617">
    <property type="entry name" value="TMEM175-like"/>
</dbReference>
<proteinExistence type="inferred from homology"/>
<evidence type="ECO:0008006" key="16">
    <source>
        <dbReference type="Google" id="ProtNLM"/>
    </source>
</evidence>
<comment type="similarity">
    <text evidence="2">Belongs to the TMEM175 family.</text>
</comment>
<keyword evidence="3" id="KW-0813">Transport</keyword>
<reference evidence="14" key="1">
    <citation type="submission" date="2018-07" db="EMBL/GenBank/DDBJ databases">
        <title>Complete genome sequence of Sphingomonas bisphenolicum strain AO1, a bisphenol A degradative bacterium isolated from Japanese farm field.</title>
        <authorList>
            <person name="Murakami M."/>
            <person name="Koh M."/>
            <person name="Koba S."/>
            <person name="Matsumura Y."/>
        </authorList>
    </citation>
    <scope>NUCLEOTIDE SEQUENCE</scope>
    <source>
        <strain evidence="14">AO1</strain>
    </source>
</reference>
<evidence type="ECO:0000256" key="2">
    <source>
        <dbReference type="ARBA" id="ARBA00006920"/>
    </source>
</evidence>
<keyword evidence="15" id="KW-1185">Reference proteome</keyword>
<accession>A0ABM7G7T8</accession>
<keyword evidence="7" id="KW-0630">Potassium</keyword>
<comment type="subcellular location">
    <subcellularLocation>
        <location evidence="1">Membrane</location>
        <topology evidence="1">Multi-pass membrane protein</topology>
    </subcellularLocation>
</comment>
<feature type="transmembrane region" description="Helical" evidence="13">
    <location>
        <begin position="67"/>
        <end position="85"/>
    </location>
</feature>
<evidence type="ECO:0000256" key="3">
    <source>
        <dbReference type="ARBA" id="ARBA00022448"/>
    </source>
</evidence>
<protein>
    <recommendedName>
        <fullName evidence="16">Integral membrane protein</fullName>
    </recommendedName>
</protein>
<dbReference type="Pfam" id="PF06736">
    <property type="entry name" value="TMEM175"/>
    <property type="match status" value="1"/>
</dbReference>
<feature type="transmembrane region" description="Helical" evidence="13">
    <location>
        <begin position="175"/>
        <end position="194"/>
    </location>
</feature>
<keyword evidence="9" id="KW-0406">Ion transport</keyword>
<keyword evidence="6" id="KW-0631">Potassium channel</keyword>
<evidence type="ECO:0000256" key="9">
    <source>
        <dbReference type="ARBA" id="ARBA00023065"/>
    </source>
</evidence>
<name>A0ABM7G7T8_9SPHN</name>
<feature type="transmembrane region" description="Helical" evidence="13">
    <location>
        <begin position="97"/>
        <end position="116"/>
    </location>
</feature>
<organism evidence="14 15">
    <name type="scientific">Sphingomonas bisphenolicum</name>
    <dbReference type="NCBI Taxonomy" id="296544"/>
    <lineage>
        <taxon>Bacteria</taxon>
        <taxon>Pseudomonadati</taxon>
        <taxon>Pseudomonadota</taxon>
        <taxon>Alphaproteobacteria</taxon>
        <taxon>Sphingomonadales</taxon>
        <taxon>Sphingomonadaceae</taxon>
        <taxon>Sphingomonas</taxon>
    </lineage>
</organism>
<keyword evidence="5 13" id="KW-0812">Transmembrane</keyword>
<keyword evidence="11" id="KW-0407">Ion channel</keyword>
<feature type="transmembrane region" description="Helical" evidence="13">
    <location>
        <begin position="136"/>
        <end position="154"/>
    </location>
</feature>
<dbReference type="Proteomes" id="UP001059971">
    <property type="component" value="Chromosome 1"/>
</dbReference>
<evidence type="ECO:0000256" key="5">
    <source>
        <dbReference type="ARBA" id="ARBA00022692"/>
    </source>
</evidence>
<dbReference type="EMBL" id="AP018817">
    <property type="protein sequence ID" value="BBF70969.1"/>
    <property type="molecule type" value="Genomic_DNA"/>
</dbReference>
<evidence type="ECO:0000256" key="11">
    <source>
        <dbReference type="ARBA" id="ARBA00023303"/>
    </source>
</evidence>
<evidence type="ECO:0000256" key="1">
    <source>
        <dbReference type="ARBA" id="ARBA00004141"/>
    </source>
</evidence>
<evidence type="ECO:0000256" key="10">
    <source>
        <dbReference type="ARBA" id="ARBA00023136"/>
    </source>
</evidence>
<evidence type="ECO:0000313" key="15">
    <source>
        <dbReference type="Proteomes" id="UP001059971"/>
    </source>
</evidence>
<evidence type="ECO:0000256" key="13">
    <source>
        <dbReference type="SAM" id="Phobius"/>
    </source>
</evidence>
<feature type="transmembrane region" description="Helical" evidence="13">
    <location>
        <begin position="33"/>
        <end position="55"/>
    </location>
</feature>
<evidence type="ECO:0000256" key="4">
    <source>
        <dbReference type="ARBA" id="ARBA00022538"/>
    </source>
</evidence>